<protein>
    <submittedName>
        <fullName evidence="7">Serine/threonine protein kinase</fullName>
    </submittedName>
</protein>
<feature type="compositionally biased region" description="Pro residues" evidence="5">
    <location>
        <begin position="385"/>
        <end position="397"/>
    </location>
</feature>
<dbReference type="PANTHER" id="PTHR43289:SF34">
    <property type="entry name" value="SERINE_THREONINE-PROTEIN KINASE YBDM-RELATED"/>
    <property type="match status" value="1"/>
</dbReference>
<dbReference type="PANTHER" id="PTHR43289">
    <property type="entry name" value="MITOGEN-ACTIVATED PROTEIN KINASE KINASE KINASE 20-RELATED"/>
    <property type="match status" value="1"/>
</dbReference>
<dbReference type="InterPro" id="IPR058395">
    <property type="entry name" value="DUF8082"/>
</dbReference>
<dbReference type="CDD" id="cd14014">
    <property type="entry name" value="STKc_PknB_like"/>
    <property type="match status" value="1"/>
</dbReference>
<dbReference type="AlphaFoldDB" id="B8HTZ9"/>
<dbReference type="Pfam" id="PF00069">
    <property type="entry name" value="Pkinase"/>
    <property type="match status" value="1"/>
</dbReference>
<feature type="region of interest" description="Disordered" evidence="5">
    <location>
        <begin position="329"/>
        <end position="401"/>
    </location>
</feature>
<feature type="domain" description="Protein kinase" evidence="6">
    <location>
        <begin position="20"/>
        <end position="309"/>
    </location>
</feature>
<keyword evidence="2" id="KW-0547">Nucleotide-binding</keyword>
<keyword evidence="1" id="KW-0808">Transferase</keyword>
<evidence type="ECO:0000256" key="1">
    <source>
        <dbReference type="ARBA" id="ARBA00022679"/>
    </source>
</evidence>
<dbReference type="InterPro" id="IPR011009">
    <property type="entry name" value="Kinase-like_dom_sf"/>
</dbReference>
<dbReference type="GO" id="GO:0004674">
    <property type="term" value="F:protein serine/threonine kinase activity"/>
    <property type="evidence" value="ECO:0007669"/>
    <property type="project" value="UniProtKB-KW"/>
</dbReference>
<feature type="region of interest" description="Disordered" evidence="5">
    <location>
        <begin position="462"/>
        <end position="486"/>
    </location>
</feature>
<dbReference type="EMBL" id="CP001344">
    <property type="protein sequence ID" value="ACL42919.1"/>
    <property type="molecule type" value="Genomic_DNA"/>
</dbReference>
<dbReference type="Pfam" id="PF26309">
    <property type="entry name" value="DUF8082"/>
    <property type="match status" value="2"/>
</dbReference>
<dbReference type="HOGENOM" id="CLU_000288_63_44_3"/>
<gene>
    <name evidence="7" type="ordered locus">Cyan7425_0528</name>
</gene>
<evidence type="ECO:0000256" key="3">
    <source>
        <dbReference type="ARBA" id="ARBA00022777"/>
    </source>
</evidence>
<dbReference type="eggNOG" id="COG0515">
    <property type="taxonomic scope" value="Bacteria"/>
</dbReference>
<evidence type="ECO:0000256" key="2">
    <source>
        <dbReference type="ARBA" id="ARBA00022741"/>
    </source>
</evidence>
<keyword evidence="4" id="KW-0067">ATP-binding</keyword>
<evidence type="ECO:0000256" key="5">
    <source>
        <dbReference type="SAM" id="MobiDB-lite"/>
    </source>
</evidence>
<feature type="compositionally biased region" description="Low complexity" evidence="5">
    <location>
        <begin position="359"/>
        <end position="384"/>
    </location>
</feature>
<accession>B8HTZ9</accession>
<dbReference type="OrthoDB" id="9801841at2"/>
<name>B8HTZ9_CYAP4</name>
<dbReference type="SUPFAM" id="SSF56112">
    <property type="entry name" value="Protein kinase-like (PK-like)"/>
    <property type="match status" value="1"/>
</dbReference>
<dbReference type="InterPro" id="IPR000719">
    <property type="entry name" value="Prot_kinase_dom"/>
</dbReference>
<evidence type="ECO:0000259" key="6">
    <source>
        <dbReference type="PROSITE" id="PS50011"/>
    </source>
</evidence>
<sequence>MSEDSPSAPSLIGCLIGDRYRLEKLLASGGMGDVFLAIDNRLGKRVALKLLKGNLVDSESFLERFQQEVQVCTHLESPHIVQVNDYGITGDGKPFYVMEYLQGETLGTCLRRKKQLSLKQSLQIILQVCAGLQVAHIGIDLHHTGGKERRKIVHRDLKPDNIFLIPLASGLLVKILDFGIAKICYEELAEQTRNLTGSQVFLGTARYAAPEQISRQSTLDERVDIYSLGVILYEMLSGVDPFGFNQQQPNWLLWAVAHTANPVVPLRSQPGCENLPPELESAVLRCLDKFPQNRFATVTELGQALNKIFKTDHYVPTPTVLELPALLNNASPAASPPPPQTYHRPADPPEAPEQENLVTGLTLPAQTPPTGTAAVQAQPAVPSSPSTPPSTPPPPSVPLTVSPALQETLERVLLRIIGPIAPVVLQETLQETQNVEELTESLIKQLPLSGQIELRQELQRFLSTPQVQSSPASPPSRVEPERTPSLDPDFIARCEQELAYAIGPIASFLVQDLLAEVPPPSPQKLIQSLAANITDPKKAAEFRQRMAASL</sequence>
<dbReference type="PROSITE" id="PS50011">
    <property type="entry name" value="PROTEIN_KINASE_DOM"/>
    <property type="match status" value="1"/>
</dbReference>
<keyword evidence="7" id="KW-0723">Serine/threonine-protein kinase</keyword>
<dbReference type="PROSITE" id="PS00108">
    <property type="entry name" value="PROTEIN_KINASE_ST"/>
    <property type="match status" value="1"/>
</dbReference>
<dbReference type="InterPro" id="IPR008271">
    <property type="entry name" value="Ser/Thr_kinase_AS"/>
</dbReference>
<dbReference type="GO" id="GO:0005524">
    <property type="term" value="F:ATP binding"/>
    <property type="evidence" value="ECO:0007669"/>
    <property type="project" value="UniProtKB-KW"/>
</dbReference>
<dbReference type="KEGG" id="cyn:Cyan7425_0528"/>
<reference evidence="7" key="1">
    <citation type="submission" date="2009-01" db="EMBL/GenBank/DDBJ databases">
        <title>Complete sequence of chromosome Cyanothece sp. PCC 7425.</title>
        <authorList>
            <consortium name="US DOE Joint Genome Institute"/>
            <person name="Lucas S."/>
            <person name="Copeland A."/>
            <person name="Lapidus A."/>
            <person name="Glavina del Rio T."/>
            <person name="Dalin E."/>
            <person name="Tice H."/>
            <person name="Bruce D."/>
            <person name="Goodwin L."/>
            <person name="Pitluck S."/>
            <person name="Sims D."/>
            <person name="Meineke L."/>
            <person name="Brettin T."/>
            <person name="Detter J.C."/>
            <person name="Han C."/>
            <person name="Larimer F."/>
            <person name="Land M."/>
            <person name="Hauser L."/>
            <person name="Kyrpides N."/>
            <person name="Ovchinnikova G."/>
            <person name="Liberton M."/>
            <person name="Stoeckel J."/>
            <person name="Banerjee A."/>
            <person name="Singh A."/>
            <person name="Page L."/>
            <person name="Sato H."/>
            <person name="Zhao L."/>
            <person name="Sherman L."/>
            <person name="Pakrasi H."/>
            <person name="Richardson P."/>
        </authorList>
    </citation>
    <scope>NUCLEOTIDE SEQUENCE</scope>
    <source>
        <strain evidence="7">PCC 7425</strain>
    </source>
</reference>
<proteinExistence type="predicted"/>
<dbReference type="SMART" id="SM00220">
    <property type="entry name" value="S_TKc"/>
    <property type="match status" value="1"/>
</dbReference>
<organism evidence="7">
    <name type="scientific">Cyanothece sp. (strain PCC 7425 / ATCC 29141)</name>
    <dbReference type="NCBI Taxonomy" id="395961"/>
    <lineage>
        <taxon>Bacteria</taxon>
        <taxon>Bacillati</taxon>
        <taxon>Cyanobacteriota</taxon>
        <taxon>Cyanophyceae</taxon>
        <taxon>Gomontiellales</taxon>
        <taxon>Cyanothecaceae</taxon>
        <taxon>Cyanothece</taxon>
    </lineage>
</organism>
<dbReference type="Gene3D" id="1.10.510.10">
    <property type="entry name" value="Transferase(Phosphotransferase) domain 1"/>
    <property type="match status" value="1"/>
</dbReference>
<keyword evidence="3 7" id="KW-0418">Kinase</keyword>
<evidence type="ECO:0000256" key="4">
    <source>
        <dbReference type="ARBA" id="ARBA00022840"/>
    </source>
</evidence>
<dbReference type="Gene3D" id="3.30.200.20">
    <property type="entry name" value="Phosphorylase Kinase, domain 1"/>
    <property type="match status" value="1"/>
</dbReference>
<evidence type="ECO:0000313" key="7">
    <source>
        <dbReference type="EMBL" id="ACL42919.1"/>
    </source>
</evidence>
<dbReference type="STRING" id="395961.Cyan7425_0528"/>